<keyword evidence="3 10" id="KW-0132">Cell division</keyword>
<comment type="pathway">
    <text evidence="10 11">Cell wall biogenesis; peptidoglycan biosynthesis.</text>
</comment>
<dbReference type="GO" id="GO:0051301">
    <property type="term" value="P:cell division"/>
    <property type="evidence" value="ECO:0007669"/>
    <property type="project" value="UniProtKB-KW"/>
</dbReference>
<dbReference type="SUPFAM" id="SSF63418">
    <property type="entry name" value="MurE/MurF N-terminal domain"/>
    <property type="match status" value="1"/>
</dbReference>
<reference evidence="15" key="1">
    <citation type="journal article" date="2014" name="Int. J. Syst. Evol. Microbiol.">
        <title>Complete genome sequence of Corynebacterium casei LMG S-19264T (=DSM 44701T), isolated from a smear-ripened cheese.</title>
        <authorList>
            <consortium name="US DOE Joint Genome Institute (JGI-PGF)"/>
            <person name="Walter F."/>
            <person name="Albersmeier A."/>
            <person name="Kalinowski J."/>
            <person name="Ruckert C."/>
        </authorList>
    </citation>
    <scope>NUCLEOTIDE SEQUENCE</scope>
    <source>
        <strain evidence="15">KCTC 42650</strain>
    </source>
</reference>
<dbReference type="InterPro" id="IPR036565">
    <property type="entry name" value="Mur-like_cat_sf"/>
</dbReference>
<dbReference type="EMBL" id="BNCJ01000002">
    <property type="protein sequence ID" value="GHF44360.1"/>
    <property type="molecule type" value="Genomic_DNA"/>
</dbReference>
<dbReference type="Gene3D" id="3.40.1190.10">
    <property type="entry name" value="Mur-like, catalytic domain"/>
    <property type="match status" value="1"/>
</dbReference>
<dbReference type="GO" id="GO:0071555">
    <property type="term" value="P:cell wall organization"/>
    <property type="evidence" value="ECO:0007669"/>
    <property type="project" value="UniProtKB-KW"/>
</dbReference>
<evidence type="ECO:0000256" key="5">
    <source>
        <dbReference type="ARBA" id="ARBA00022840"/>
    </source>
</evidence>
<evidence type="ECO:0000256" key="7">
    <source>
        <dbReference type="ARBA" id="ARBA00022984"/>
    </source>
</evidence>
<dbReference type="Pfam" id="PF08245">
    <property type="entry name" value="Mur_ligase_M"/>
    <property type="match status" value="1"/>
</dbReference>
<comment type="subcellular location">
    <subcellularLocation>
        <location evidence="10 11">Cytoplasm</location>
    </subcellularLocation>
</comment>
<evidence type="ECO:0000256" key="2">
    <source>
        <dbReference type="ARBA" id="ARBA00022598"/>
    </source>
</evidence>
<dbReference type="InterPro" id="IPR036615">
    <property type="entry name" value="Mur_ligase_C_dom_sf"/>
</dbReference>
<feature type="domain" description="Mur ligase N-terminal catalytic" evidence="12">
    <location>
        <begin position="24"/>
        <end position="92"/>
    </location>
</feature>
<dbReference type="NCBIfam" id="TIGR01143">
    <property type="entry name" value="murF"/>
    <property type="match status" value="1"/>
</dbReference>
<keyword evidence="6 10" id="KW-0133">Cell shape</keyword>
<evidence type="ECO:0000256" key="3">
    <source>
        <dbReference type="ARBA" id="ARBA00022618"/>
    </source>
</evidence>
<evidence type="ECO:0000313" key="15">
    <source>
        <dbReference type="EMBL" id="GHF44360.1"/>
    </source>
</evidence>
<keyword evidence="7 10" id="KW-0573">Peptidoglycan synthesis</keyword>
<evidence type="ECO:0000256" key="6">
    <source>
        <dbReference type="ARBA" id="ARBA00022960"/>
    </source>
</evidence>
<dbReference type="Pfam" id="PF01225">
    <property type="entry name" value="Mur_ligase"/>
    <property type="match status" value="1"/>
</dbReference>
<comment type="similarity">
    <text evidence="10">Belongs to the MurCDEF family. MurF subfamily.</text>
</comment>
<keyword evidence="16" id="KW-1185">Reference proteome</keyword>
<evidence type="ECO:0000256" key="11">
    <source>
        <dbReference type="RuleBase" id="RU004136"/>
    </source>
</evidence>
<comment type="function">
    <text evidence="10 11">Involved in cell wall formation. Catalyzes the final step in the synthesis of UDP-N-acetylmuramoyl-pentapeptide, the precursor of murein.</text>
</comment>
<dbReference type="GO" id="GO:0047480">
    <property type="term" value="F:UDP-N-acetylmuramoyl-tripeptide-D-alanyl-D-alanine ligase activity"/>
    <property type="evidence" value="ECO:0007669"/>
    <property type="project" value="UniProtKB-UniRule"/>
</dbReference>
<proteinExistence type="inferred from homology"/>
<accession>A0A8J3GVT7</accession>
<dbReference type="SUPFAM" id="SSF53623">
    <property type="entry name" value="MurD-like peptide ligases, catalytic domain"/>
    <property type="match status" value="1"/>
</dbReference>
<feature type="domain" description="Mur ligase central" evidence="14">
    <location>
        <begin position="106"/>
        <end position="294"/>
    </location>
</feature>
<dbReference type="GO" id="GO:0005737">
    <property type="term" value="C:cytoplasm"/>
    <property type="evidence" value="ECO:0007669"/>
    <property type="project" value="UniProtKB-SubCell"/>
</dbReference>
<evidence type="ECO:0000256" key="8">
    <source>
        <dbReference type="ARBA" id="ARBA00023306"/>
    </source>
</evidence>
<keyword evidence="8 10" id="KW-0131">Cell cycle</keyword>
<dbReference type="GO" id="GO:0005524">
    <property type="term" value="F:ATP binding"/>
    <property type="evidence" value="ECO:0007669"/>
    <property type="project" value="UniProtKB-UniRule"/>
</dbReference>
<evidence type="ECO:0000259" key="12">
    <source>
        <dbReference type="Pfam" id="PF01225"/>
    </source>
</evidence>
<feature type="binding site" evidence="10">
    <location>
        <begin position="108"/>
        <end position="114"/>
    </location>
    <ligand>
        <name>ATP</name>
        <dbReference type="ChEBI" id="CHEBI:30616"/>
    </ligand>
</feature>
<sequence>MTLWTAADAAAATGGRAQGDWAATGVSIDTRTLMPGDLFVALKAARDGHDFVAQALAAGAAAALVTHVPEGVAADAPLLVVEDVQAGLEALGRAGRARTNARVVAITGSVGKTSTKEMMAQILSEQGRTHASVASYNNHWGVPLTLARMPAATEFAVIEIGMNHPGEIAPLAKMARPHVALVTTVAAVHLEAFESIAGIAEEKAAIFEGLEPGGVAVLNRDIETAQILADKAAAVGARMVGFGHEGADYVLKEAKLAGDTTVVQAEARGAPVLFKLATPGRHFAMNALGALAAAEALGADLALAVQAIGRWRPVQGRGTREVIRLDPVETDLTLELFDDAYNANPTAMGAALEVLAAARVRHDTGRISQGRRIAFLGDMKEMGPEATAMHAELAAHPAMEAIDTVHCVGPLMQALHAALPPARRGAWTATSEEMAQGVRHKLDSGDVVLVKGSLSMQMARIVDAIRKMGHGAPSGANADDDE</sequence>
<keyword evidence="4 10" id="KW-0547">Nucleotide-binding</keyword>
<evidence type="ECO:0000256" key="10">
    <source>
        <dbReference type="HAMAP-Rule" id="MF_02019"/>
    </source>
</evidence>
<dbReference type="GO" id="GO:0008360">
    <property type="term" value="P:regulation of cell shape"/>
    <property type="evidence" value="ECO:0007669"/>
    <property type="project" value="UniProtKB-KW"/>
</dbReference>
<comment type="catalytic activity">
    <reaction evidence="10 11">
        <text>D-alanyl-D-alanine + UDP-N-acetyl-alpha-D-muramoyl-L-alanyl-gamma-D-glutamyl-meso-2,6-diaminopimelate + ATP = UDP-N-acetyl-alpha-D-muramoyl-L-alanyl-gamma-D-glutamyl-meso-2,6-diaminopimeloyl-D-alanyl-D-alanine + ADP + phosphate + H(+)</text>
        <dbReference type="Rhea" id="RHEA:28374"/>
        <dbReference type="ChEBI" id="CHEBI:15378"/>
        <dbReference type="ChEBI" id="CHEBI:30616"/>
        <dbReference type="ChEBI" id="CHEBI:43474"/>
        <dbReference type="ChEBI" id="CHEBI:57822"/>
        <dbReference type="ChEBI" id="CHEBI:61386"/>
        <dbReference type="ChEBI" id="CHEBI:83905"/>
        <dbReference type="ChEBI" id="CHEBI:456216"/>
        <dbReference type="EC" id="6.3.2.10"/>
    </reaction>
</comment>
<dbReference type="PANTHER" id="PTHR43024:SF1">
    <property type="entry name" value="UDP-N-ACETYLMURAMOYL-TRIPEPTIDE--D-ALANYL-D-ALANINE LIGASE"/>
    <property type="match status" value="1"/>
</dbReference>
<dbReference type="InterPro" id="IPR005863">
    <property type="entry name" value="UDP-N-AcMur_synth"/>
</dbReference>
<dbReference type="InterPro" id="IPR004101">
    <property type="entry name" value="Mur_ligase_C"/>
</dbReference>
<dbReference type="InterPro" id="IPR051046">
    <property type="entry name" value="MurCDEF_CellWall_CoF430Synth"/>
</dbReference>
<dbReference type="InterPro" id="IPR000713">
    <property type="entry name" value="Mur_ligase_N"/>
</dbReference>
<protein>
    <recommendedName>
        <fullName evidence="10 11">UDP-N-acetylmuramoyl-tripeptide--D-alanyl-D-alanine ligase</fullName>
        <ecNumber evidence="10 11">6.3.2.10</ecNumber>
    </recommendedName>
    <alternativeName>
        <fullName evidence="10">D-alanyl-D-alanine-adding enzyme</fullName>
    </alternativeName>
</protein>
<dbReference type="InterPro" id="IPR013221">
    <property type="entry name" value="Mur_ligase_cen"/>
</dbReference>
<comment type="caution">
    <text evidence="15">The sequence shown here is derived from an EMBL/GenBank/DDBJ whole genome shotgun (WGS) entry which is preliminary data.</text>
</comment>
<dbReference type="RefSeq" id="WP_189679438.1">
    <property type="nucleotide sequence ID" value="NZ_BNCJ01000002.1"/>
</dbReference>
<evidence type="ECO:0000259" key="14">
    <source>
        <dbReference type="Pfam" id="PF08245"/>
    </source>
</evidence>
<evidence type="ECO:0000256" key="4">
    <source>
        <dbReference type="ARBA" id="ARBA00022741"/>
    </source>
</evidence>
<evidence type="ECO:0000313" key="16">
    <source>
        <dbReference type="Proteomes" id="UP000626220"/>
    </source>
</evidence>
<feature type="domain" description="Mur ligase C-terminal" evidence="13">
    <location>
        <begin position="324"/>
        <end position="453"/>
    </location>
</feature>
<keyword evidence="5 10" id="KW-0067">ATP-binding</keyword>
<dbReference type="EC" id="6.3.2.10" evidence="10 11"/>
<keyword evidence="9 10" id="KW-0961">Cell wall biogenesis/degradation</keyword>
<dbReference type="Gene3D" id="3.40.1390.10">
    <property type="entry name" value="MurE/MurF, N-terminal domain"/>
    <property type="match status" value="1"/>
</dbReference>
<name>A0A8J3GVT7_9RHOB</name>
<dbReference type="Gene3D" id="3.90.190.20">
    <property type="entry name" value="Mur ligase, C-terminal domain"/>
    <property type="match status" value="1"/>
</dbReference>
<evidence type="ECO:0000256" key="1">
    <source>
        <dbReference type="ARBA" id="ARBA00022490"/>
    </source>
</evidence>
<gene>
    <name evidence="10 15" type="primary">murF</name>
    <name evidence="15" type="ORF">GCM10017056_15390</name>
</gene>
<reference evidence="15" key="2">
    <citation type="submission" date="2020-09" db="EMBL/GenBank/DDBJ databases">
        <authorList>
            <person name="Sun Q."/>
            <person name="Kim S."/>
        </authorList>
    </citation>
    <scope>NUCLEOTIDE SEQUENCE</scope>
    <source>
        <strain evidence="15">KCTC 42650</strain>
    </source>
</reference>
<dbReference type="HAMAP" id="MF_02019">
    <property type="entry name" value="MurF"/>
    <property type="match status" value="1"/>
</dbReference>
<dbReference type="UniPathway" id="UPA00219"/>
<evidence type="ECO:0000256" key="9">
    <source>
        <dbReference type="ARBA" id="ARBA00023316"/>
    </source>
</evidence>
<dbReference type="Proteomes" id="UP000626220">
    <property type="component" value="Unassembled WGS sequence"/>
</dbReference>
<dbReference type="GO" id="GO:0009252">
    <property type="term" value="P:peptidoglycan biosynthetic process"/>
    <property type="evidence" value="ECO:0007669"/>
    <property type="project" value="UniProtKB-UniRule"/>
</dbReference>
<keyword evidence="1 10" id="KW-0963">Cytoplasm</keyword>
<organism evidence="15 16">
    <name type="scientific">Seohaeicola zhoushanensis</name>
    <dbReference type="NCBI Taxonomy" id="1569283"/>
    <lineage>
        <taxon>Bacteria</taxon>
        <taxon>Pseudomonadati</taxon>
        <taxon>Pseudomonadota</taxon>
        <taxon>Alphaproteobacteria</taxon>
        <taxon>Rhodobacterales</taxon>
        <taxon>Roseobacteraceae</taxon>
        <taxon>Seohaeicola</taxon>
    </lineage>
</organism>
<keyword evidence="2 10" id="KW-0436">Ligase</keyword>
<dbReference type="InterPro" id="IPR035911">
    <property type="entry name" value="MurE/MurF_N"/>
</dbReference>
<dbReference type="SUPFAM" id="SSF53244">
    <property type="entry name" value="MurD-like peptide ligases, peptide-binding domain"/>
    <property type="match status" value="1"/>
</dbReference>
<dbReference type="AlphaFoldDB" id="A0A8J3GVT7"/>
<evidence type="ECO:0000259" key="13">
    <source>
        <dbReference type="Pfam" id="PF02875"/>
    </source>
</evidence>
<dbReference type="Pfam" id="PF02875">
    <property type="entry name" value="Mur_ligase_C"/>
    <property type="match status" value="1"/>
</dbReference>
<dbReference type="PANTHER" id="PTHR43024">
    <property type="entry name" value="UDP-N-ACETYLMURAMOYL-TRIPEPTIDE--D-ALANYL-D-ALANINE LIGASE"/>
    <property type="match status" value="1"/>
</dbReference>